<gene>
    <name evidence="1" type="ORF">T4B_12163</name>
</gene>
<comment type="caution">
    <text evidence="1">The sequence shown here is derived from an EMBL/GenBank/DDBJ whole genome shotgun (WGS) entry which is preliminary data.</text>
</comment>
<proteinExistence type="predicted"/>
<dbReference type="EMBL" id="JYDS01000232">
    <property type="protein sequence ID" value="KRZ20671.1"/>
    <property type="molecule type" value="Genomic_DNA"/>
</dbReference>
<reference evidence="1 2" key="1">
    <citation type="submission" date="2015-01" db="EMBL/GenBank/DDBJ databases">
        <title>Evolution of Trichinella species and genotypes.</title>
        <authorList>
            <person name="Korhonen P.K."/>
            <person name="Edoardo P."/>
            <person name="Giuseppe L.R."/>
            <person name="Gasser R.B."/>
        </authorList>
    </citation>
    <scope>NUCLEOTIDE SEQUENCE [LARGE SCALE GENOMIC DNA]</scope>
    <source>
        <strain evidence="1">ISS588</strain>
    </source>
</reference>
<accession>A0A0V1ICX2</accession>
<keyword evidence="2" id="KW-1185">Reference proteome</keyword>
<dbReference type="AlphaFoldDB" id="A0A0V1ICX2"/>
<dbReference type="Proteomes" id="UP000054805">
    <property type="component" value="Unassembled WGS sequence"/>
</dbReference>
<protein>
    <submittedName>
        <fullName evidence="1">Uncharacterized protein</fullName>
    </submittedName>
</protein>
<evidence type="ECO:0000313" key="2">
    <source>
        <dbReference type="Proteomes" id="UP000054805"/>
    </source>
</evidence>
<organism evidence="1 2">
    <name type="scientific">Trichinella pseudospiralis</name>
    <name type="common">Parasitic roundworm</name>
    <dbReference type="NCBI Taxonomy" id="6337"/>
    <lineage>
        <taxon>Eukaryota</taxon>
        <taxon>Metazoa</taxon>
        <taxon>Ecdysozoa</taxon>
        <taxon>Nematoda</taxon>
        <taxon>Enoplea</taxon>
        <taxon>Dorylaimia</taxon>
        <taxon>Trichinellida</taxon>
        <taxon>Trichinellidae</taxon>
        <taxon>Trichinella</taxon>
    </lineage>
</organism>
<sequence>MHLRKVQQLHTMIYDAVMIKHLHRILHPDISQISIKAELIKKELLEVRLVIIKDLQRQQTNPGVNDDD</sequence>
<evidence type="ECO:0000313" key="1">
    <source>
        <dbReference type="EMBL" id="KRZ20671.1"/>
    </source>
</evidence>
<name>A0A0V1ICX2_TRIPS</name>